<name>A0A6A6ECA5_9PEZI</name>
<evidence type="ECO:0000313" key="3">
    <source>
        <dbReference type="EMBL" id="KAF2188178.1"/>
    </source>
</evidence>
<keyword evidence="2" id="KW-0812">Transmembrane</keyword>
<dbReference type="EMBL" id="ML994624">
    <property type="protein sequence ID" value="KAF2188178.1"/>
    <property type="molecule type" value="Genomic_DNA"/>
</dbReference>
<keyword evidence="4" id="KW-1185">Reference proteome</keyword>
<accession>A0A6A6ECA5</accession>
<feature type="compositionally biased region" description="Low complexity" evidence="1">
    <location>
        <begin position="38"/>
        <end position="51"/>
    </location>
</feature>
<reference evidence="3" key="1">
    <citation type="journal article" date="2020" name="Stud. Mycol.">
        <title>101 Dothideomycetes genomes: a test case for predicting lifestyles and emergence of pathogens.</title>
        <authorList>
            <person name="Haridas S."/>
            <person name="Albert R."/>
            <person name="Binder M."/>
            <person name="Bloem J."/>
            <person name="Labutti K."/>
            <person name="Salamov A."/>
            <person name="Andreopoulos B."/>
            <person name="Baker S."/>
            <person name="Barry K."/>
            <person name="Bills G."/>
            <person name="Bluhm B."/>
            <person name="Cannon C."/>
            <person name="Castanera R."/>
            <person name="Culley D."/>
            <person name="Daum C."/>
            <person name="Ezra D."/>
            <person name="Gonzalez J."/>
            <person name="Henrissat B."/>
            <person name="Kuo A."/>
            <person name="Liang C."/>
            <person name="Lipzen A."/>
            <person name="Lutzoni F."/>
            <person name="Magnuson J."/>
            <person name="Mondo S."/>
            <person name="Nolan M."/>
            <person name="Ohm R."/>
            <person name="Pangilinan J."/>
            <person name="Park H.-J."/>
            <person name="Ramirez L."/>
            <person name="Alfaro M."/>
            <person name="Sun H."/>
            <person name="Tritt A."/>
            <person name="Yoshinaga Y."/>
            <person name="Zwiers L.-H."/>
            <person name="Turgeon B."/>
            <person name="Goodwin S."/>
            <person name="Spatafora J."/>
            <person name="Crous P."/>
            <person name="Grigoriev I."/>
        </authorList>
    </citation>
    <scope>NUCLEOTIDE SEQUENCE</scope>
    <source>
        <strain evidence="3">CBS 207.26</strain>
    </source>
</reference>
<gene>
    <name evidence="3" type="ORF">K469DRAFT_703639</name>
</gene>
<feature type="transmembrane region" description="Helical" evidence="2">
    <location>
        <begin position="146"/>
        <end position="170"/>
    </location>
</feature>
<evidence type="ECO:0000313" key="4">
    <source>
        <dbReference type="Proteomes" id="UP000800200"/>
    </source>
</evidence>
<sequence>MIGMIVAAVVLGIKGSKKKNKKSSSASKSPGPKEEAQAAPTSTSSPSSIATPAASTIVEGSGMGSLPTDTASSTISTIYTTKIPSWTELPDQSLFPSDIFKPTASSSIDYAGPGYATKSIRTLVGRGPTIIPRVPSDQDQGVSSDAIAIGVVSACVAVLCVGILGTRWWYLRRRNQEKNRAKGTVWGKSIYHVER</sequence>
<dbReference type="Proteomes" id="UP000800200">
    <property type="component" value="Unassembled WGS sequence"/>
</dbReference>
<feature type="region of interest" description="Disordered" evidence="1">
    <location>
        <begin position="15"/>
        <end position="51"/>
    </location>
</feature>
<evidence type="ECO:0000256" key="1">
    <source>
        <dbReference type="SAM" id="MobiDB-lite"/>
    </source>
</evidence>
<protein>
    <submittedName>
        <fullName evidence="3">Uncharacterized protein</fullName>
    </submittedName>
</protein>
<keyword evidence="2" id="KW-0472">Membrane</keyword>
<dbReference type="AlphaFoldDB" id="A0A6A6ECA5"/>
<organism evidence="3 4">
    <name type="scientific">Zopfia rhizophila CBS 207.26</name>
    <dbReference type="NCBI Taxonomy" id="1314779"/>
    <lineage>
        <taxon>Eukaryota</taxon>
        <taxon>Fungi</taxon>
        <taxon>Dikarya</taxon>
        <taxon>Ascomycota</taxon>
        <taxon>Pezizomycotina</taxon>
        <taxon>Dothideomycetes</taxon>
        <taxon>Dothideomycetes incertae sedis</taxon>
        <taxon>Zopfiaceae</taxon>
        <taxon>Zopfia</taxon>
    </lineage>
</organism>
<proteinExistence type="predicted"/>
<keyword evidence="2" id="KW-1133">Transmembrane helix</keyword>
<evidence type="ECO:0000256" key="2">
    <source>
        <dbReference type="SAM" id="Phobius"/>
    </source>
</evidence>